<gene>
    <name evidence="2" type="ORF">DLM86_29575</name>
</gene>
<dbReference type="OrthoDB" id="2626905at2"/>
<dbReference type="RefSeq" id="WP_110843657.1">
    <property type="nucleotide sequence ID" value="NZ_QJVJ01000019.1"/>
</dbReference>
<comment type="caution">
    <text evidence="2">The sequence shown here is derived from an EMBL/GenBank/DDBJ whole genome shotgun (WGS) entry which is preliminary data.</text>
</comment>
<keyword evidence="1" id="KW-0472">Membrane</keyword>
<dbReference type="Proteomes" id="UP000247476">
    <property type="component" value="Unassembled WGS sequence"/>
</dbReference>
<sequence>MFKNRTFLYGLGFGLIAGAVLLQLMFKVDELENRPLEQTQPATVDQLQAQADKLNYKVVPKDQSVYSDKDIEAIRQKAAEEERAKLAKTQQPANPGASQPAAAKTIRSVYISDRMDAAAVADLFVKAQIVTDANSLVAALRDTKSTTRIRAGSYSFEDNTPIADIVAAITISTSP</sequence>
<name>A0A2V5KPH2_9BACL</name>
<keyword evidence="1" id="KW-1133">Transmembrane helix</keyword>
<accession>A0A2V5KPH2</accession>
<reference evidence="2 3" key="1">
    <citation type="submission" date="2018-05" db="EMBL/GenBank/DDBJ databases">
        <title>Paenibacillus flagellatus sp. nov., isolated from selenium mineral soil.</title>
        <authorList>
            <person name="Dai X."/>
        </authorList>
    </citation>
    <scope>NUCLEOTIDE SEQUENCE [LARGE SCALE GENOMIC DNA]</scope>
    <source>
        <strain evidence="2 3">DXL2</strain>
    </source>
</reference>
<evidence type="ECO:0000313" key="3">
    <source>
        <dbReference type="Proteomes" id="UP000247476"/>
    </source>
</evidence>
<organism evidence="2 3">
    <name type="scientific">Paenibacillus flagellatus</name>
    <dbReference type="NCBI Taxonomy" id="2211139"/>
    <lineage>
        <taxon>Bacteria</taxon>
        <taxon>Bacillati</taxon>
        <taxon>Bacillota</taxon>
        <taxon>Bacilli</taxon>
        <taxon>Bacillales</taxon>
        <taxon>Paenibacillaceae</taxon>
        <taxon>Paenibacillus</taxon>
    </lineage>
</organism>
<protein>
    <submittedName>
        <fullName evidence="2">Uncharacterized protein</fullName>
    </submittedName>
</protein>
<keyword evidence="1" id="KW-0812">Transmembrane</keyword>
<feature type="transmembrane region" description="Helical" evidence="1">
    <location>
        <begin position="7"/>
        <end position="26"/>
    </location>
</feature>
<dbReference type="AlphaFoldDB" id="A0A2V5KPH2"/>
<dbReference type="EMBL" id="QJVJ01000019">
    <property type="protein sequence ID" value="PYI50396.1"/>
    <property type="molecule type" value="Genomic_DNA"/>
</dbReference>
<dbReference type="Gene3D" id="3.30.1490.480">
    <property type="entry name" value="Endolytic murein transglycosylase"/>
    <property type="match status" value="1"/>
</dbReference>
<keyword evidence="3" id="KW-1185">Reference proteome</keyword>
<evidence type="ECO:0000256" key="1">
    <source>
        <dbReference type="SAM" id="Phobius"/>
    </source>
</evidence>
<evidence type="ECO:0000313" key="2">
    <source>
        <dbReference type="EMBL" id="PYI50396.1"/>
    </source>
</evidence>
<proteinExistence type="predicted"/>